<dbReference type="InterPro" id="IPR036890">
    <property type="entry name" value="HATPase_C_sf"/>
</dbReference>
<dbReference type="PANTHER" id="PTHR41523">
    <property type="entry name" value="TWO-COMPONENT SYSTEM SENSOR PROTEIN"/>
    <property type="match status" value="1"/>
</dbReference>
<name>A0A6S6UJH2_9BACT</name>
<keyword evidence="3" id="KW-0597">Phosphoprotein</keyword>
<dbReference type="EMBL" id="CACVAQ010000521">
    <property type="protein sequence ID" value="CAA6829837.1"/>
    <property type="molecule type" value="Genomic_DNA"/>
</dbReference>
<evidence type="ECO:0000256" key="1">
    <source>
        <dbReference type="ARBA" id="ARBA00000085"/>
    </source>
</evidence>
<dbReference type="EC" id="2.7.13.3" evidence="2"/>
<evidence type="ECO:0000313" key="11">
    <source>
        <dbReference type="EMBL" id="CAA6829837.1"/>
    </source>
</evidence>
<sequence length="553" mass="63762">MVVQRFLLVVFFILGCFYKASTHPLTPKVDTLIQKITKLTYNHRFLAAQKLVLEYLEEENLSPVEKFYGHFLRADINKAAGRATKAISLLVDCKKYLAPIKEDQIIFEALLYANMSECYFNQHQYQKAKEYALLSIQYSPNKNLRQNGHAINHLIIGYSYFKEKNYSAALKTYHEAIKQYQLVGDWCELPLCYNKIAAVYWNQQRYRLAEKALEKSLSISDSCNIDQYRLLSNSTLFEYYKYKKDYKSALDLTGKINALKTSIYAERQSHALHRLETNYEIELAQKENQNLKINAKIEAANNHFQRMIFIGSILGLLCLLTLGAFMLLLRKKKNTLLRKQLQKIEIQNKEREALLKEIHHRVKNNLQVITSLLHLQTNQNNDPKVQNLFKQSQYRINAMAMVHEMLYQSGNLSKVPLKAYLEELTNSLIRSIKGEQQTVSTQVEIPENIYLGLDTAIPLGLLTNEIITNALLHGIPKGKKGQIYLRIQEKEAGTFHFYIGDNGMGCPESLTLNKVQTLGLKLVQKLARQLSGSVHTDHSKKGCHYKITFKKVL</sequence>
<protein>
    <recommendedName>
        <fullName evidence="2">histidine kinase</fullName>
        <ecNumber evidence="2">2.7.13.3</ecNumber>
    </recommendedName>
</protein>
<comment type="catalytic activity">
    <reaction evidence="1">
        <text>ATP + protein L-histidine = ADP + protein N-phospho-L-histidine.</text>
        <dbReference type="EC" id="2.7.13.3"/>
    </reaction>
</comment>
<evidence type="ECO:0000256" key="8">
    <source>
        <dbReference type="SAM" id="Phobius"/>
    </source>
</evidence>
<evidence type="ECO:0000259" key="10">
    <source>
        <dbReference type="Pfam" id="PF07568"/>
    </source>
</evidence>
<keyword evidence="4" id="KW-0808">Transferase</keyword>
<dbReference type="InterPro" id="IPR019734">
    <property type="entry name" value="TPR_rpt"/>
</dbReference>
<evidence type="ECO:0000256" key="2">
    <source>
        <dbReference type="ARBA" id="ARBA00012438"/>
    </source>
</evidence>
<evidence type="ECO:0000256" key="4">
    <source>
        <dbReference type="ARBA" id="ARBA00022679"/>
    </source>
</evidence>
<accession>A0A6S6UJH2</accession>
<evidence type="ECO:0000256" key="7">
    <source>
        <dbReference type="ARBA" id="ARBA00022840"/>
    </source>
</evidence>
<keyword evidence="6" id="KW-0418">Kinase</keyword>
<dbReference type="Gene3D" id="3.30.450.20">
    <property type="entry name" value="PAS domain"/>
    <property type="match status" value="1"/>
</dbReference>
<dbReference type="InterPro" id="IPR011990">
    <property type="entry name" value="TPR-like_helical_dom_sf"/>
</dbReference>
<keyword evidence="8" id="KW-0472">Membrane</keyword>
<dbReference type="PANTHER" id="PTHR41523:SF8">
    <property type="entry name" value="ETHYLENE RESPONSE SENSOR PROTEIN"/>
    <property type="match status" value="1"/>
</dbReference>
<evidence type="ECO:0000256" key="3">
    <source>
        <dbReference type="ARBA" id="ARBA00022553"/>
    </source>
</evidence>
<organism evidence="11">
    <name type="scientific">uncultured Aureispira sp</name>
    <dbReference type="NCBI Taxonomy" id="1331704"/>
    <lineage>
        <taxon>Bacteria</taxon>
        <taxon>Pseudomonadati</taxon>
        <taxon>Bacteroidota</taxon>
        <taxon>Saprospiria</taxon>
        <taxon>Saprospirales</taxon>
        <taxon>Saprospiraceae</taxon>
        <taxon>Aureispira</taxon>
        <taxon>environmental samples</taxon>
    </lineage>
</organism>
<gene>
    <name evidence="11" type="ORF">HELGO_WM25652</name>
</gene>
<dbReference type="Pfam" id="PF13424">
    <property type="entry name" value="TPR_12"/>
    <property type="match status" value="1"/>
</dbReference>
<dbReference type="PROSITE" id="PS51257">
    <property type="entry name" value="PROKAR_LIPOPROTEIN"/>
    <property type="match status" value="1"/>
</dbReference>
<dbReference type="AlphaFoldDB" id="A0A6S6UJH2"/>
<evidence type="ECO:0000256" key="5">
    <source>
        <dbReference type="ARBA" id="ARBA00022741"/>
    </source>
</evidence>
<evidence type="ECO:0000256" key="6">
    <source>
        <dbReference type="ARBA" id="ARBA00022777"/>
    </source>
</evidence>
<dbReference type="GO" id="GO:0004673">
    <property type="term" value="F:protein histidine kinase activity"/>
    <property type="evidence" value="ECO:0007669"/>
    <property type="project" value="UniProtKB-EC"/>
</dbReference>
<feature type="domain" description="Histidine kinase/HSP90-like ATPase" evidence="9">
    <location>
        <begin position="458"/>
        <end position="550"/>
    </location>
</feature>
<keyword evidence="8" id="KW-0812">Transmembrane</keyword>
<feature type="transmembrane region" description="Helical" evidence="8">
    <location>
        <begin position="307"/>
        <end position="329"/>
    </location>
</feature>
<dbReference type="Gene3D" id="3.30.565.10">
    <property type="entry name" value="Histidine kinase-like ATPase, C-terminal domain"/>
    <property type="match status" value="1"/>
</dbReference>
<proteinExistence type="predicted"/>
<keyword evidence="8" id="KW-1133">Transmembrane helix</keyword>
<dbReference type="Pfam" id="PF02518">
    <property type="entry name" value="HATPase_c"/>
    <property type="match status" value="1"/>
</dbReference>
<dbReference type="Gene3D" id="1.25.40.10">
    <property type="entry name" value="Tetratricopeptide repeat domain"/>
    <property type="match status" value="1"/>
</dbReference>
<dbReference type="Pfam" id="PF07568">
    <property type="entry name" value="HisKA_2"/>
    <property type="match status" value="1"/>
</dbReference>
<dbReference type="SMART" id="SM00028">
    <property type="entry name" value="TPR"/>
    <property type="match status" value="3"/>
</dbReference>
<feature type="domain" description="Signal transduction histidine kinase subgroup 2 dimerisation and phosphoacceptor" evidence="10">
    <location>
        <begin position="357"/>
        <end position="431"/>
    </location>
</feature>
<dbReference type="SUPFAM" id="SSF55874">
    <property type="entry name" value="ATPase domain of HSP90 chaperone/DNA topoisomerase II/histidine kinase"/>
    <property type="match status" value="1"/>
</dbReference>
<dbReference type="GO" id="GO:0005524">
    <property type="term" value="F:ATP binding"/>
    <property type="evidence" value="ECO:0007669"/>
    <property type="project" value="UniProtKB-KW"/>
</dbReference>
<dbReference type="SUPFAM" id="SSF48452">
    <property type="entry name" value="TPR-like"/>
    <property type="match status" value="1"/>
</dbReference>
<evidence type="ECO:0000259" key="9">
    <source>
        <dbReference type="Pfam" id="PF02518"/>
    </source>
</evidence>
<reference evidence="11" key="1">
    <citation type="submission" date="2020-01" db="EMBL/GenBank/DDBJ databases">
        <authorList>
            <person name="Meier V. D."/>
            <person name="Meier V D."/>
        </authorList>
    </citation>
    <scope>NUCLEOTIDE SEQUENCE</scope>
    <source>
        <strain evidence="11">HLG_WM_MAG_10</strain>
    </source>
</reference>
<keyword evidence="5" id="KW-0547">Nucleotide-binding</keyword>
<dbReference type="InterPro" id="IPR003594">
    <property type="entry name" value="HATPase_dom"/>
</dbReference>
<keyword evidence="7" id="KW-0067">ATP-binding</keyword>
<dbReference type="InterPro" id="IPR011495">
    <property type="entry name" value="Sig_transdc_His_kin_sub2_dim/P"/>
</dbReference>